<dbReference type="PROSITE" id="PS50075">
    <property type="entry name" value="CARRIER"/>
    <property type="match status" value="1"/>
</dbReference>
<dbReference type="Gene3D" id="3.40.47.10">
    <property type="match status" value="1"/>
</dbReference>
<evidence type="ECO:0000256" key="8">
    <source>
        <dbReference type="ARBA" id="ARBA00023315"/>
    </source>
</evidence>
<feature type="region of interest" description="Disordered" evidence="10">
    <location>
        <begin position="1032"/>
        <end position="1085"/>
    </location>
</feature>
<dbReference type="InterPro" id="IPR015083">
    <property type="entry name" value="NorB/c/GfsB-D-like_docking"/>
</dbReference>
<dbReference type="RefSeq" id="WP_255239144.1">
    <property type="nucleotide sequence ID" value="NZ_CP101397.1"/>
</dbReference>
<comment type="pathway">
    <text evidence="2">Antibiotic biosynthesis.</text>
</comment>
<dbReference type="Pfam" id="PF08990">
    <property type="entry name" value="Docking"/>
    <property type="match status" value="1"/>
</dbReference>
<dbReference type="InterPro" id="IPR020807">
    <property type="entry name" value="PKS_DH"/>
</dbReference>
<feature type="region of interest" description="Disordered" evidence="10">
    <location>
        <begin position="1802"/>
        <end position="1836"/>
    </location>
</feature>
<feature type="domain" description="Carrier" evidence="11">
    <location>
        <begin position="1731"/>
        <end position="1806"/>
    </location>
</feature>
<dbReference type="SMART" id="SM00825">
    <property type="entry name" value="PKS_KS"/>
    <property type="match status" value="1"/>
</dbReference>
<dbReference type="SMART" id="SM00824">
    <property type="entry name" value="PKS_TE"/>
    <property type="match status" value="1"/>
</dbReference>
<keyword evidence="7" id="KW-0511">Multifunctional enzyme</keyword>
<dbReference type="InterPro" id="IPR009081">
    <property type="entry name" value="PP-bd_ACP"/>
</dbReference>
<dbReference type="Pfam" id="PF02801">
    <property type="entry name" value="Ketoacyl-synt_C"/>
    <property type="match status" value="1"/>
</dbReference>
<dbReference type="Pfam" id="PF14765">
    <property type="entry name" value="PS-DH"/>
    <property type="match status" value="1"/>
</dbReference>
<comment type="cofactor">
    <cofactor evidence="1">
        <name>pantetheine 4'-phosphate</name>
        <dbReference type="ChEBI" id="CHEBI:47942"/>
    </cofactor>
</comment>
<dbReference type="Gene3D" id="3.30.70.3290">
    <property type="match status" value="1"/>
</dbReference>
<dbReference type="Gene3D" id="3.40.366.10">
    <property type="entry name" value="Malonyl-Coenzyme A Acyl Carrier Protein, domain 2"/>
    <property type="match status" value="1"/>
</dbReference>
<dbReference type="PROSITE" id="PS52004">
    <property type="entry name" value="KS3_2"/>
    <property type="match status" value="1"/>
</dbReference>
<dbReference type="Gene3D" id="3.40.50.1820">
    <property type="entry name" value="alpha/beta hydrolase"/>
    <property type="match status" value="1"/>
</dbReference>
<dbReference type="InterPro" id="IPR016036">
    <property type="entry name" value="Malonyl_transacylase_ACP-bd"/>
</dbReference>
<name>A0ABY5F764_9ACTN</name>
<dbReference type="Gene3D" id="1.10.1200.10">
    <property type="entry name" value="ACP-like"/>
    <property type="match status" value="1"/>
</dbReference>
<dbReference type="InterPro" id="IPR049552">
    <property type="entry name" value="PKS_DH_N"/>
</dbReference>
<dbReference type="InterPro" id="IPR001031">
    <property type="entry name" value="Thioesterase"/>
</dbReference>
<evidence type="ECO:0000256" key="9">
    <source>
        <dbReference type="PROSITE-ProRule" id="PRU01363"/>
    </source>
</evidence>
<dbReference type="SMART" id="SM00826">
    <property type="entry name" value="PKS_DH"/>
    <property type="match status" value="1"/>
</dbReference>
<dbReference type="SUPFAM" id="SSF51735">
    <property type="entry name" value="NAD(P)-binding Rossmann-fold domains"/>
    <property type="match status" value="2"/>
</dbReference>
<dbReference type="InterPro" id="IPR036736">
    <property type="entry name" value="ACP-like_sf"/>
</dbReference>
<dbReference type="InterPro" id="IPR032821">
    <property type="entry name" value="PKS_assoc"/>
</dbReference>
<dbReference type="InterPro" id="IPR042104">
    <property type="entry name" value="PKS_dehydratase_sf"/>
</dbReference>
<dbReference type="InterPro" id="IPR001227">
    <property type="entry name" value="Ac_transferase_dom_sf"/>
</dbReference>
<dbReference type="InterPro" id="IPR020841">
    <property type="entry name" value="PKS_Beta-ketoAc_synthase_dom"/>
</dbReference>
<dbReference type="InterPro" id="IPR014043">
    <property type="entry name" value="Acyl_transferase_dom"/>
</dbReference>
<dbReference type="InterPro" id="IPR014030">
    <property type="entry name" value="Ketoacyl_synth_N"/>
</dbReference>
<evidence type="ECO:0000256" key="5">
    <source>
        <dbReference type="ARBA" id="ARBA00022679"/>
    </source>
</evidence>
<dbReference type="InterPro" id="IPR020802">
    <property type="entry name" value="TesA-like"/>
</dbReference>
<dbReference type="InterPro" id="IPR049900">
    <property type="entry name" value="PKS_mFAS_DH"/>
</dbReference>
<dbReference type="SUPFAM" id="SSF53474">
    <property type="entry name" value="alpha/beta-Hydrolases"/>
    <property type="match status" value="1"/>
</dbReference>
<dbReference type="EMBL" id="CP101397">
    <property type="protein sequence ID" value="UTR79548.1"/>
    <property type="molecule type" value="Genomic_DNA"/>
</dbReference>
<dbReference type="SMART" id="SM00827">
    <property type="entry name" value="PKS_AT"/>
    <property type="match status" value="1"/>
</dbReference>
<evidence type="ECO:0000256" key="10">
    <source>
        <dbReference type="SAM" id="MobiDB-lite"/>
    </source>
</evidence>
<dbReference type="PANTHER" id="PTHR43775">
    <property type="entry name" value="FATTY ACID SYNTHASE"/>
    <property type="match status" value="1"/>
</dbReference>
<dbReference type="PANTHER" id="PTHR43775:SF51">
    <property type="entry name" value="INACTIVE PHENOLPHTHIOCEROL SYNTHESIS POLYKETIDE SYNTHASE TYPE I PKS1-RELATED"/>
    <property type="match status" value="1"/>
</dbReference>
<dbReference type="InterPro" id="IPR006162">
    <property type="entry name" value="Ppantetheine_attach_site"/>
</dbReference>
<dbReference type="Pfam" id="PF21089">
    <property type="entry name" value="PKS_DH_N"/>
    <property type="match status" value="1"/>
</dbReference>
<evidence type="ECO:0000259" key="11">
    <source>
        <dbReference type="PROSITE" id="PS50075"/>
    </source>
</evidence>
<evidence type="ECO:0000256" key="6">
    <source>
        <dbReference type="ARBA" id="ARBA00023194"/>
    </source>
</evidence>
<evidence type="ECO:0000256" key="7">
    <source>
        <dbReference type="ARBA" id="ARBA00023268"/>
    </source>
</evidence>
<dbReference type="InterPro" id="IPR014031">
    <property type="entry name" value="Ketoacyl_synth_C"/>
</dbReference>
<dbReference type="Pfam" id="PF00550">
    <property type="entry name" value="PP-binding"/>
    <property type="match status" value="1"/>
</dbReference>
<dbReference type="Pfam" id="PF08659">
    <property type="entry name" value="KR"/>
    <property type="match status" value="1"/>
</dbReference>
<sequence>MPADTDQVVAALRASLLDNQRLREENRRLRDDCAEPVAIVAMSCRYPGGVRTPEDLWELLLKERDAVSPFPTDRGWDVEGGFDADPDAPGTFYVREGGFLHDATGFDPGFFGISPREALAMDPQQRLLLEASWEAVERAGIDPTTLRGSRTGVYTGVIYGEYASRLDHVPDEVEGFLGTGSIPSVASGRIAYTLGLEGPAVTLDTACSSSLVAVHLACQGLRSGDTTLALAGGVTVMSTPGLYVGFSRQRGLAPDGRSKSFSSAADGAGFGEGLGLLLLERLSDARRAGHPVLAVIRGSAVNQDGASNGLTAPNGPAQQRVIGQALTRAGLAPSDVDMVEAHGTGTVLGDPIEAQALLATYGQDRPADRPLRLGSLKSNLSHTQAAAGVGGVIKSVLALRHGVMPRTLHIDRPSPGVDWTEGAVSLLTEAAPWPETGRPRRAGVSSFGASGTNAHVILEQAPALPTAAPGKPVDPTAAPGPVPVAVPWILSARTPDALRAQAAALHERVVAEPGLSAVDVGHSLAVGRSRFAERAVVVGADRDELLAGVAALSRGAGAAGLVSGGGRPPGRSVLVFPGHGSQWVGMAAELLVESEVFAERMAECGRALGPYVDWSLTEALGSERLLARVDVVQPVLWAVMVSLAEVWRSFGVVPDAVVGHSQGEIAAACVAGGLSLDDGARVVALRSRAVGELAGRGGMASVPLPVDVVRERIAPWAGRLSVAAVNGRSSTVVSGDADPVAALVEELLEEGVWASRIEVDYASHSSHVTQIRERLLSDLDGITPLPGAVPYYSSVTGGLLETEALDAGYWYRNLRQTVEFEQATRSLLAAGHRVFVEVGPQPALMYGIEDTAADAGAPETLVLDTLRRGAGGLRRFQTALAEAHVRGLRVDWERLFAGTGARRVDLPTYAFQRRRYWLDALPARRDPVAAGQAAVDHPLLGAEVELPDDAGTLFTGRISPATHPWLTDHAVAGAVIVPGAALVELAAHVGRRLGCALVEELTLAAPLLLPGDAADDHAVHLRVRVGAEDATGRRPVEFHSRPEAAPGADTPPWTRHATGTVGPQEPSADGNGTAAGPVGAWPPPDAVPLDVDELYGLLEARGVGYGPAFRGLRAAWRTPDAIHAEVALPDGLPGTGEDGFAVHPALLDAALQTAGLRGGAGAEEPADGVPLPFSWQRVAIEPSDAPVLRVLLRPDGPDTVAARITDPSGRTVATVGALTLRTASTAALRASSGPVFHVGWTPVTAGPGPRPVTRWGLLGPRDERLLPVGFPAEPLSATPDAMLLVCPPSAGTGTGTSAGEPGDVPARDADPEAVHTVVSGVLDRLQAHLADDSTARTPLVVLTRGATGPLGARPADLGAAAVRGMVSAAQLEHPDRFVLLDIDGPDPDGLGGALADLLATGEPRAALRGGVLYAPRLVRPPATTAPAPASAEAARSVGAFGPSEGTVLLSGGGALAAVLARHLVAAHGVRHLLVLSRRGADAPGMPELTAELAEAGAELTSLRCDVTDRQTLAAALAAIPERHPLCAVVHTAGALDDGLLDGLTGERVAAVLRPKLDAAHHLDRLTRGADLSAFVVFSSAAGVLGSPGQASYSAANAALDALVAERRRLGLPGLSLAWGPWERASGMTAELGGADRRRIDRRGARGLSDEEAMALLDTVCAADAAPPEDGSPVVLAHLDLTARGDGPVHPMLRSLVRRGPAATTGAKGTPSAAAALRHRLDTAADAPERELILRELVLAQAAEVLGHTDSGALSATAPFLSVGFDSLTAVELRNRLAALTGLRLRPSAVFDSATPAALAARLATEARTEDSPRPATAPAPVTGAAASSTATSDTDTDDPVSVLFRRACALGRIDEGIALLKNASALRPAFHSGGDLVATGTGPRLLRLNERADAPVLVCFGSVVALGGAHQYARFAARFRDRYAVAALDAPGFTPEEELPADMAALLDFQATTLLRELPGRRLVLAGSSSGGTLAHGVAAALEQRGEGPAAVVLLDTYLSDNQGITQFNDVLLGGMFAREDRAAPMDGTRLTAMGGYFRLLDAWTPPAVRAPLLLVRASTPLGRPSAEAGDWRSSWAGADTVLDVPGDHFSIMEEHVATTGDAVADWLGTTLRTPDDL</sequence>
<protein>
    <submittedName>
        <fullName evidence="14">Type I polyketide synthase</fullName>
    </submittedName>
</protein>
<dbReference type="InterPro" id="IPR036291">
    <property type="entry name" value="NAD(P)-bd_dom_sf"/>
</dbReference>
<dbReference type="InterPro" id="IPR050091">
    <property type="entry name" value="PKS_NRPS_Biosynth_Enz"/>
</dbReference>
<keyword evidence="3" id="KW-0596">Phosphopantetheine</keyword>
<dbReference type="Pfam" id="PF00698">
    <property type="entry name" value="Acyl_transf_1"/>
    <property type="match status" value="1"/>
</dbReference>
<feature type="region of interest" description="N-terminal hotdog fold" evidence="9">
    <location>
        <begin position="937"/>
        <end position="1068"/>
    </location>
</feature>
<keyword evidence="15" id="KW-1185">Reference proteome</keyword>
<dbReference type="SMART" id="SM00822">
    <property type="entry name" value="PKS_KR"/>
    <property type="match status" value="1"/>
</dbReference>
<dbReference type="InterPro" id="IPR016039">
    <property type="entry name" value="Thiolase-like"/>
</dbReference>
<evidence type="ECO:0000259" key="12">
    <source>
        <dbReference type="PROSITE" id="PS52004"/>
    </source>
</evidence>
<feature type="region of interest" description="C-terminal hotdog fold" evidence="9">
    <location>
        <begin position="1086"/>
        <end position="1229"/>
    </location>
</feature>
<evidence type="ECO:0000259" key="13">
    <source>
        <dbReference type="PROSITE" id="PS52019"/>
    </source>
</evidence>
<feature type="active site" description="Proton acceptor; for dehydratase activity" evidence="9">
    <location>
        <position position="969"/>
    </location>
</feature>
<dbReference type="SUPFAM" id="SSF47336">
    <property type="entry name" value="ACP-like"/>
    <property type="match status" value="1"/>
</dbReference>
<reference evidence="14" key="1">
    <citation type="submission" date="2022-07" db="EMBL/GenBank/DDBJ databases">
        <title>Genomic of Streptomyces cavourensis F2.</title>
        <authorList>
            <person name="Hu S."/>
            <person name="Liang W."/>
        </authorList>
    </citation>
    <scope>NUCLEOTIDE SEQUENCE</scope>
    <source>
        <strain evidence="14">F2</strain>
    </source>
</reference>
<dbReference type="InterPro" id="IPR020806">
    <property type="entry name" value="PKS_PP-bd"/>
</dbReference>
<accession>A0ABY5F764</accession>
<evidence type="ECO:0000256" key="4">
    <source>
        <dbReference type="ARBA" id="ARBA00022553"/>
    </source>
</evidence>
<dbReference type="InterPro" id="IPR016035">
    <property type="entry name" value="Acyl_Trfase/lysoPLipase"/>
</dbReference>
<feature type="compositionally biased region" description="Low complexity" evidence="10">
    <location>
        <begin position="1814"/>
        <end position="1833"/>
    </location>
</feature>
<gene>
    <name evidence="14" type="ORF">NLU04_14305</name>
</gene>
<dbReference type="SUPFAM" id="SSF52151">
    <property type="entry name" value="FabD/lysophospholipase-like"/>
    <property type="match status" value="1"/>
</dbReference>
<feature type="compositionally biased region" description="Basic and acidic residues" evidence="10">
    <location>
        <begin position="1032"/>
        <end position="1042"/>
    </location>
</feature>
<dbReference type="PROSITE" id="PS00606">
    <property type="entry name" value="KS3_1"/>
    <property type="match status" value="1"/>
</dbReference>
<dbReference type="Gene3D" id="3.40.50.720">
    <property type="entry name" value="NAD(P)-binding Rossmann-like Domain"/>
    <property type="match status" value="1"/>
</dbReference>
<dbReference type="SUPFAM" id="SSF53901">
    <property type="entry name" value="Thiolase-like"/>
    <property type="match status" value="1"/>
</dbReference>
<evidence type="ECO:0000256" key="1">
    <source>
        <dbReference type="ARBA" id="ARBA00001957"/>
    </source>
</evidence>
<dbReference type="CDD" id="cd08956">
    <property type="entry name" value="KR_3_FAS_SDR_x"/>
    <property type="match status" value="1"/>
</dbReference>
<keyword evidence="4" id="KW-0597">Phosphoprotein</keyword>
<dbReference type="InterPro" id="IPR029058">
    <property type="entry name" value="AB_hydrolase_fold"/>
</dbReference>
<proteinExistence type="predicted"/>
<dbReference type="SUPFAM" id="SSF55048">
    <property type="entry name" value="Probable ACP-binding domain of malonyl-CoA ACP transacylase"/>
    <property type="match status" value="1"/>
</dbReference>
<dbReference type="PROSITE" id="PS00012">
    <property type="entry name" value="PHOSPHOPANTETHEINE"/>
    <property type="match status" value="1"/>
</dbReference>
<dbReference type="Pfam" id="PF16197">
    <property type="entry name" value="KAsynt_C_assoc"/>
    <property type="match status" value="1"/>
</dbReference>
<evidence type="ECO:0000313" key="14">
    <source>
        <dbReference type="EMBL" id="UTR79548.1"/>
    </source>
</evidence>
<dbReference type="InterPro" id="IPR013968">
    <property type="entry name" value="PKS_KR"/>
</dbReference>
<organism evidence="14 15">
    <name type="scientific">Streptomyces cavourensis</name>
    <dbReference type="NCBI Taxonomy" id="67258"/>
    <lineage>
        <taxon>Bacteria</taxon>
        <taxon>Bacillati</taxon>
        <taxon>Actinomycetota</taxon>
        <taxon>Actinomycetes</taxon>
        <taxon>Kitasatosporales</taxon>
        <taxon>Streptomycetaceae</taxon>
        <taxon>Streptomyces</taxon>
    </lineage>
</organism>
<dbReference type="PROSITE" id="PS52019">
    <property type="entry name" value="PKS_MFAS_DH"/>
    <property type="match status" value="1"/>
</dbReference>
<dbReference type="Gene3D" id="3.10.129.110">
    <property type="entry name" value="Polyketide synthase dehydratase"/>
    <property type="match status" value="1"/>
</dbReference>
<dbReference type="CDD" id="cd00833">
    <property type="entry name" value="PKS"/>
    <property type="match status" value="1"/>
</dbReference>
<feature type="domain" description="Ketosynthase family 3 (KS3)" evidence="12">
    <location>
        <begin position="34"/>
        <end position="460"/>
    </location>
</feature>
<keyword evidence="6" id="KW-0045">Antibiotic biosynthesis</keyword>
<evidence type="ECO:0000313" key="15">
    <source>
        <dbReference type="Proteomes" id="UP001058236"/>
    </source>
</evidence>
<evidence type="ECO:0000256" key="3">
    <source>
        <dbReference type="ARBA" id="ARBA00022450"/>
    </source>
</evidence>
<dbReference type="Pfam" id="PF00975">
    <property type="entry name" value="Thioesterase"/>
    <property type="match status" value="1"/>
</dbReference>
<dbReference type="InterPro" id="IPR049551">
    <property type="entry name" value="PKS_DH_C"/>
</dbReference>
<evidence type="ECO:0000256" key="2">
    <source>
        <dbReference type="ARBA" id="ARBA00004792"/>
    </source>
</evidence>
<dbReference type="SMART" id="SM00823">
    <property type="entry name" value="PKS_PP"/>
    <property type="match status" value="1"/>
</dbReference>
<keyword evidence="5" id="KW-0808">Transferase</keyword>
<keyword evidence="8" id="KW-0012">Acyltransferase</keyword>
<feature type="domain" description="PKS/mFAS DH" evidence="13">
    <location>
        <begin position="937"/>
        <end position="1229"/>
    </location>
</feature>
<dbReference type="InterPro" id="IPR018201">
    <property type="entry name" value="Ketoacyl_synth_AS"/>
</dbReference>
<dbReference type="Pfam" id="PF00109">
    <property type="entry name" value="ketoacyl-synt"/>
    <property type="match status" value="1"/>
</dbReference>
<dbReference type="Proteomes" id="UP001058236">
    <property type="component" value="Chromosome"/>
</dbReference>
<dbReference type="InterPro" id="IPR057326">
    <property type="entry name" value="KR_dom"/>
</dbReference>
<feature type="active site" description="Proton donor; for dehydratase activity" evidence="9">
    <location>
        <position position="1148"/>
    </location>
</feature>